<sequence>MKVTLTEGISGGFLPAQVRKVIKIDTNEGDIEETQLIDQEYVTKSGKLPSQVLLALTEKVEKLRHLPTEFPPFTSDIYGLDTSIIVEADDFQWGNGAPEGCSYTEPRVTVTSEHKNEFQDTVSEILSTGQYALA</sequence>
<protein>
    <submittedName>
        <fullName evidence="1">Uncharacterized protein</fullName>
    </submittedName>
</protein>
<dbReference type="Proteomes" id="UP001479436">
    <property type="component" value="Unassembled WGS sequence"/>
</dbReference>
<name>A0ABR2W8H4_9FUNG</name>
<keyword evidence="2" id="KW-1185">Reference proteome</keyword>
<proteinExistence type="predicted"/>
<organism evidence="1 2">
    <name type="scientific">Basidiobolus ranarum</name>
    <dbReference type="NCBI Taxonomy" id="34480"/>
    <lineage>
        <taxon>Eukaryota</taxon>
        <taxon>Fungi</taxon>
        <taxon>Fungi incertae sedis</taxon>
        <taxon>Zoopagomycota</taxon>
        <taxon>Entomophthoromycotina</taxon>
        <taxon>Basidiobolomycetes</taxon>
        <taxon>Basidiobolales</taxon>
        <taxon>Basidiobolaceae</taxon>
        <taxon>Basidiobolus</taxon>
    </lineage>
</organism>
<evidence type="ECO:0000313" key="2">
    <source>
        <dbReference type="Proteomes" id="UP001479436"/>
    </source>
</evidence>
<reference evidence="1 2" key="1">
    <citation type="submission" date="2023-04" db="EMBL/GenBank/DDBJ databases">
        <title>Genome of Basidiobolus ranarum AG-B5.</title>
        <authorList>
            <person name="Stajich J.E."/>
            <person name="Carter-House D."/>
            <person name="Gryganskyi A."/>
        </authorList>
    </citation>
    <scope>NUCLEOTIDE SEQUENCE [LARGE SCALE GENOMIC DNA]</scope>
    <source>
        <strain evidence="1 2">AG-B5</strain>
    </source>
</reference>
<comment type="caution">
    <text evidence="1">The sequence shown here is derived from an EMBL/GenBank/DDBJ whole genome shotgun (WGS) entry which is preliminary data.</text>
</comment>
<dbReference type="EMBL" id="JASJQH010006946">
    <property type="protein sequence ID" value="KAK9722600.1"/>
    <property type="molecule type" value="Genomic_DNA"/>
</dbReference>
<gene>
    <name evidence="1" type="ORF">K7432_002589</name>
</gene>
<accession>A0ABR2W8H4</accession>
<evidence type="ECO:0000313" key="1">
    <source>
        <dbReference type="EMBL" id="KAK9722600.1"/>
    </source>
</evidence>